<gene>
    <name evidence="4" type="ORF">UU14_C0001G0015</name>
</gene>
<sequence>MRVAIDISALSSGHHVRGVGSYTEQMIYALEKYQSDIAYTKIDAGNSVPENIDILHYTYLDLFNRTIKVSNKYRTIVTIHDVIPLVFPQHFPVGIRGNVNLFLLKRLLKNVSAVITDSHNSRKDIMRHLSIPSNKISTVYLAAGEHFRILSQKELTDLNLQAKYKLSERYLLYVGDVNWNKNLVRLIQAFRNFQKNNISLVMIGKALTDTKTPETQQLVELIDSLGLQKNVMRFGFMPKEDLVGMYNGAAGYIQPSFYEGFGFPVLEAMQCGIPVIVSNRSSLPEIAGYAGISINPERIDDIVRGIEKLLNLKKHQREELIKKGLEQAKKFSWENVARQTADVYRQVYKNGK</sequence>
<comment type="caution">
    <text evidence="4">The sequence shown here is derived from an EMBL/GenBank/DDBJ whole genome shotgun (WGS) entry which is preliminary data.</text>
</comment>
<feature type="domain" description="Glycosyltransferase subfamily 4-like N-terminal" evidence="3">
    <location>
        <begin position="50"/>
        <end position="140"/>
    </location>
</feature>
<name>A0A0G0T788_9BACT</name>
<dbReference type="Gene3D" id="3.40.50.2000">
    <property type="entry name" value="Glycogen Phosphorylase B"/>
    <property type="match status" value="2"/>
</dbReference>
<dbReference type="InterPro" id="IPR001296">
    <property type="entry name" value="Glyco_trans_1"/>
</dbReference>
<dbReference type="FunFam" id="3.40.50.2000:FF:000119">
    <property type="entry name" value="Glycosyl transferase group 1"/>
    <property type="match status" value="1"/>
</dbReference>
<evidence type="ECO:0000313" key="4">
    <source>
        <dbReference type="EMBL" id="KKR72873.1"/>
    </source>
</evidence>
<feature type="domain" description="Glycosyl transferase family 1" evidence="2">
    <location>
        <begin position="167"/>
        <end position="324"/>
    </location>
</feature>
<proteinExistence type="predicted"/>
<evidence type="ECO:0000313" key="5">
    <source>
        <dbReference type="Proteomes" id="UP000034664"/>
    </source>
</evidence>
<evidence type="ECO:0000259" key="2">
    <source>
        <dbReference type="Pfam" id="PF00534"/>
    </source>
</evidence>
<dbReference type="PANTHER" id="PTHR46401:SF2">
    <property type="entry name" value="GLYCOSYLTRANSFERASE WBBK-RELATED"/>
    <property type="match status" value="1"/>
</dbReference>
<evidence type="ECO:0000259" key="3">
    <source>
        <dbReference type="Pfam" id="PF13439"/>
    </source>
</evidence>
<dbReference type="EMBL" id="LBZM01000001">
    <property type="protein sequence ID" value="KKR72873.1"/>
    <property type="molecule type" value="Genomic_DNA"/>
</dbReference>
<dbReference type="SUPFAM" id="SSF53756">
    <property type="entry name" value="UDP-Glycosyltransferase/glycogen phosphorylase"/>
    <property type="match status" value="1"/>
</dbReference>
<accession>A0A0G0T788</accession>
<dbReference type="AlphaFoldDB" id="A0A0G0T788"/>
<dbReference type="GO" id="GO:0016757">
    <property type="term" value="F:glycosyltransferase activity"/>
    <property type="evidence" value="ECO:0007669"/>
    <property type="project" value="InterPro"/>
</dbReference>
<protein>
    <submittedName>
        <fullName evidence="4">Glycosyl transferase group 1</fullName>
    </submittedName>
</protein>
<dbReference type="Pfam" id="PF13439">
    <property type="entry name" value="Glyco_transf_4"/>
    <property type="match status" value="1"/>
</dbReference>
<reference evidence="4 5" key="1">
    <citation type="journal article" date="2015" name="Nature">
        <title>rRNA introns, odd ribosomes, and small enigmatic genomes across a large radiation of phyla.</title>
        <authorList>
            <person name="Brown C.T."/>
            <person name="Hug L.A."/>
            <person name="Thomas B.C."/>
            <person name="Sharon I."/>
            <person name="Castelle C.J."/>
            <person name="Singh A."/>
            <person name="Wilkins M.J."/>
            <person name="Williams K.H."/>
            <person name="Banfield J.F."/>
        </authorList>
    </citation>
    <scope>NUCLEOTIDE SEQUENCE [LARGE SCALE GENOMIC DNA]</scope>
</reference>
<dbReference type="Pfam" id="PF00534">
    <property type="entry name" value="Glycos_transf_1"/>
    <property type="match status" value="1"/>
</dbReference>
<dbReference type="InterPro" id="IPR028098">
    <property type="entry name" value="Glyco_trans_4-like_N"/>
</dbReference>
<keyword evidence="1 4" id="KW-0808">Transferase</keyword>
<evidence type="ECO:0000256" key="1">
    <source>
        <dbReference type="ARBA" id="ARBA00022679"/>
    </source>
</evidence>
<dbReference type="Proteomes" id="UP000034664">
    <property type="component" value="Unassembled WGS sequence"/>
</dbReference>
<dbReference type="PANTHER" id="PTHR46401">
    <property type="entry name" value="GLYCOSYLTRANSFERASE WBBK-RELATED"/>
    <property type="match status" value="1"/>
</dbReference>
<dbReference type="CDD" id="cd03809">
    <property type="entry name" value="GT4_MtfB-like"/>
    <property type="match status" value="1"/>
</dbReference>
<dbReference type="GO" id="GO:0009103">
    <property type="term" value="P:lipopolysaccharide biosynthetic process"/>
    <property type="evidence" value="ECO:0007669"/>
    <property type="project" value="TreeGrafter"/>
</dbReference>
<organism evidence="4 5">
    <name type="scientific">Candidatus Roizmanbacteria bacterium GW2011_GWB1_40_7</name>
    <dbReference type="NCBI Taxonomy" id="1618482"/>
    <lineage>
        <taxon>Bacteria</taxon>
        <taxon>Candidatus Roizmaniibacteriota</taxon>
    </lineage>
</organism>